<comment type="caution">
    <text evidence="4">The sequence shown here is derived from an EMBL/GenBank/DDBJ whole genome shotgun (WGS) entry which is preliminary data.</text>
</comment>
<evidence type="ECO:0000256" key="1">
    <source>
        <dbReference type="ARBA" id="ARBA00022723"/>
    </source>
</evidence>
<dbReference type="InterPro" id="IPR020935">
    <property type="entry name" value="PdiEstase_YfcE_CS"/>
</dbReference>
<dbReference type="SUPFAM" id="SSF56300">
    <property type="entry name" value="Metallo-dependent phosphatases"/>
    <property type="match status" value="1"/>
</dbReference>
<accession>X1U6R5</accession>
<keyword evidence="2" id="KW-0378">Hydrolase</keyword>
<proteinExistence type="predicted"/>
<dbReference type="PROSITE" id="PS01269">
    <property type="entry name" value="UPF0025"/>
    <property type="match status" value="1"/>
</dbReference>
<dbReference type="PANTHER" id="PTHR11124">
    <property type="entry name" value="VACUOLAR SORTING PROTEIN VPS29"/>
    <property type="match status" value="1"/>
</dbReference>
<dbReference type="AlphaFoldDB" id="X1U6R5"/>
<dbReference type="Gene3D" id="3.60.21.10">
    <property type="match status" value="1"/>
</dbReference>
<dbReference type="InterPro" id="IPR029052">
    <property type="entry name" value="Metallo-depent_PP-like"/>
</dbReference>
<evidence type="ECO:0000259" key="3">
    <source>
        <dbReference type="Pfam" id="PF12850"/>
    </source>
</evidence>
<reference evidence="4" key="1">
    <citation type="journal article" date="2014" name="Front. Microbiol.">
        <title>High frequency of phylogenetically diverse reductive dehalogenase-homologous genes in deep subseafloor sedimentary metagenomes.</title>
        <authorList>
            <person name="Kawai M."/>
            <person name="Futagami T."/>
            <person name="Toyoda A."/>
            <person name="Takaki Y."/>
            <person name="Nishi S."/>
            <person name="Hori S."/>
            <person name="Arai W."/>
            <person name="Tsubouchi T."/>
            <person name="Morono Y."/>
            <person name="Uchiyama I."/>
            <person name="Ito T."/>
            <person name="Fujiyama A."/>
            <person name="Inagaki F."/>
            <person name="Takami H."/>
        </authorList>
    </citation>
    <scope>NUCLEOTIDE SEQUENCE</scope>
    <source>
        <strain evidence="4">Expedition CK06-06</strain>
    </source>
</reference>
<dbReference type="InterPro" id="IPR000979">
    <property type="entry name" value="Phosphodiesterase_MJ0936/Vps29"/>
</dbReference>
<organism evidence="4">
    <name type="scientific">marine sediment metagenome</name>
    <dbReference type="NCBI Taxonomy" id="412755"/>
    <lineage>
        <taxon>unclassified sequences</taxon>
        <taxon>metagenomes</taxon>
        <taxon>ecological metagenomes</taxon>
    </lineage>
</organism>
<dbReference type="InterPro" id="IPR024654">
    <property type="entry name" value="Calcineurin-like_PHP_lpxH"/>
</dbReference>
<dbReference type="GO" id="GO:0016787">
    <property type="term" value="F:hydrolase activity"/>
    <property type="evidence" value="ECO:0007669"/>
    <property type="project" value="UniProtKB-KW"/>
</dbReference>
<name>X1U6R5_9ZZZZ</name>
<protein>
    <recommendedName>
        <fullName evidence="3">Calcineurin-like phosphoesterase domain-containing protein</fullName>
    </recommendedName>
</protein>
<feature type="domain" description="Calcineurin-like phosphoesterase" evidence="3">
    <location>
        <begin position="35"/>
        <end position="127"/>
    </location>
</feature>
<gene>
    <name evidence="4" type="ORF">S12H4_45955</name>
</gene>
<dbReference type="Pfam" id="PF12850">
    <property type="entry name" value="Metallophos_2"/>
    <property type="match status" value="1"/>
</dbReference>
<evidence type="ECO:0000313" key="4">
    <source>
        <dbReference type="EMBL" id="GAJ13253.1"/>
    </source>
</evidence>
<feature type="non-terminal residue" evidence="4">
    <location>
        <position position="1"/>
    </location>
</feature>
<dbReference type="GO" id="GO:0046872">
    <property type="term" value="F:metal ion binding"/>
    <property type="evidence" value="ECO:0007669"/>
    <property type="project" value="UniProtKB-KW"/>
</dbReference>
<keyword evidence="1" id="KW-0479">Metal-binding</keyword>
<sequence length="163" mass="18649">DAHLCGDKIKDLSPIELKSFEYTKNHITNINLDKLRNAPLQQELSIDGLKVVMFHASPWDKLEEYVYPDYPDFEKFEVVDADVIILGHTHYPMIKQIGGRLIINPGSCGQPRDYDPRASFAILDTLTKEVSIERVQYDVEEVCQAVRKLGFDSKLSAILKRSR</sequence>
<evidence type="ECO:0000256" key="2">
    <source>
        <dbReference type="ARBA" id="ARBA00022801"/>
    </source>
</evidence>
<dbReference type="EMBL" id="BARW01028467">
    <property type="protein sequence ID" value="GAJ13253.1"/>
    <property type="molecule type" value="Genomic_DNA"/>
</dbReference>